<dbReference type="EMBL" id="CACRZD030000003">
    <property type="protein sequence ID" value="CAA6657639.1"/>
    <property type="molecule type" value="Genomic_DNA"/>
</dbReference>
<dbReference type="GO" id="GO:0006508">
    <property type="term" value="P:proteolysis"/>
    <property type="evidence" value="ECO:0007669"/>
    <property type="project" value="InterPro"/>
</dbReference>
<dbReference type="GO" id="GO:0004185">
    <property type="term" value="F:serine-type carboxypeptidase activity"/>
    <property type="evidence" value="ECO:0007669"/>
    <property type="project" value="InterPro"/>
</dbReference>
<evidence type="ECO:0000256" key="1">
    <source>
        <dbReference type="ARBA" id="ARBA00009431"/>
    </source>
</evidence>
<evidence type="ECO:0000256" key="2">
    <source>
        <dbReference type="SAM" id="MobiDB-lite"/>
    </source>
</evidence>
<feature type="compositionally biased region" description="Basic and acidic residues" evidence="2">
    <location>
        <begin position="230"/>
        <end position="248"/>
    </location>
</feature>
<dbReference type="PANTHER" id="PTHR11802:SF29">
    <property type="entry name" value="SERINE CARBOXYPEPTIDASE-LIKE 19"/>
    <property type="match status" value="1"/>
</dbReference>
<dbReference type="PRINTS" id="PR00724">
    <property type="entry name" value="CRBOXYPTASEC"/>
</dbReference>
<feature type="chain" id="PRO_5029504113" evidence="3">
    <location>
        <begin position="23"/>
        <end position="399"/>
    </location>
</feature>
<dbReference type="PANTHER" id="PTHR11802">
    <property type="entry name" value="SERINE PROTEASE FAMILY S10 SERINE CARBOXYPEPTIDASE"/>
    <property type="match status" value="1"/>
</dbReference>
<proteinExistence type="inferred from homology"/>
<accession>A0A7I8IJU0</accession>
<dbReference type="InterPro" id="IPR001563">
    <property type="entry name" value="Peptidase_S10"/>
</dbReference>
<feature type="region of interest" description="Disordered" evidence="2">
    <location>
        <begin position="221"/>
        <end position="248"/>
    </location>
</feature>
<evidence type="ECO:0000313" key="5">
    <source>
        <dbReference type="Proteomes" id="UP001189122"/>
    </source>
</evidence>
<dbReference type="Gene3D" id="3.40.50.1820">
    <property type="entry name" value="alpha/beta hydrolase"/>
    <property type="match status" value="2"/>
</dbReference>
<keyword evidence="5" id="KW-1185">Reference proteome</keyword>
<dbReference type="SUPFAM" id="SSF53474">
    <property type="entry name" value="alpha/beta-Hydrolases"/>
    <property type="match status" value="1"/>
</dbReference>
<dbReference type="EMBL" id="LR743590">
    <property type="protein sequence ID" value="CAA2617946.1"/>
    <property type="molecule type" value="Genomic_DNA"/>
</dbReference>
<gene>
    <name evidence="4" type="ORF">SI7747_03004107</name>
</gene>
<evidence type="ECO:0000256" key="3">
    <source>
        <dbReference type="SAM" id="SignalP"/>
    </source>
</evidence>
<keyword evidence="3" id="KW-0732">Signal</keyword>
<dbReference type="InterPro" id="IPR029058">
    <property type="entry name" value="AB_hydrolase_fold"/>
</dbReference>
<protein>
    <submittedName>
        <fullName evidence="4">Uncharacterized protein</fullName>
    </submittedName>
</protein>
<dbReference type="GO" id="GO:0019748">
    <property type="term" value="P:secondary metabolic process"/>
    <property type="evidence" value="ECO:0007669"/>
    <property type="project" value="TreeGrafter"/>
</dbReference>
<comment type="similarity">
    <text evidence="1">Belongs to the peptidase S10 family.</text>
</comment>
<dbReference type="Pfam" id="PF00450">
    <property type="entry name" value="Peptidase_S10"/>
    <property type="match status" value="2"/>
</dbReference>
<evidence type="ECO:0000313" key="4">
    <source>
        <dbReference type="EMBL" id="CAA2617946.1"/>
    </source>
</evidence>
<sequence>MAPAIVELGLVLVVLWTSGLQTEKEIPDARYIAVDELEEVNLFYYFVKSERSPAEDPFCPFTFDIKTYETRRLPSLIYREESWTRISSIIFVDSPVGTGFSYSKAAEENEWSDTKHQGWLVDHPEFISNPFYMAGDSYGGKLCPIVAQESFRRNHIAGNEAGAPALVNIMMRLLENFTGYLVGKPMTSEGRFDMGRRFHIPWGGATKASCGGDYVTPRMFNAPSVLRPSPEPKHSPEREKPGEVERPHPLSLQILRDRSSPLEICGQIMANSDAVRELLGSMRGDIRTNRTIDIPSAVPYHLNVTRRGFRALVYSGDHDLFVNFLDTSMAKISQLLHRPRLAPWLIHETYANNLTFATVKGAGHIATEYKPRECWDMFERWISGRLCDATGRLFSLELC</sequence>
<organism evidence="4">
    <name type="scientific">Spirodela intermedia</name>
    <name type="common">Intermediate duckweed</name>
    <dbReference type="NCBI Taxonomy" id="51605"/>
    <lineage>
        <taxon>Eukaryota</taxon>
        <taxon>Viridiplantae</taxon>
        <taxon>Streptophyta</taxon>
        <taxon>Embryophyta</taxon>
        <taxon>Tracheophyta</taxon>
        <taxon>Spermatophyta</taxon>
        <taxon>Magnoliopsida</taxon>
        <taxon>Liliopsida</taxon>
        <taxon>Araceae</taxon>
        <taxon>Lemnoideae</taxon>
        <taxon>Spirodela</taxon>
    </lineage>
</organism>
<name>A0A7I8IJU0_SPIIN</name>
<dbReference type="GO" id="GO:0016747">
    <property type="term" value="F:acyltransferase activity, transferring groups other than amino-acyl groups"/>
    <property type="evidence" value="ECO:0007669"/>
    <property type="project" value="TreeGrafter"/>
</dbReference>
<reference evidence="4 5" key="1">
    <citation type="submission" date="2019-12" db="EMBL/GenBank/DDBJ databases">
        <authorList>
            <person name="Scholz U."/>
            <person name="Mascher M."/>
            <person name="Fiebig A."/>
        </authorList>
    </citation>
    <scope>NUCLEOTIDE SEQUENCE</scope>
</reference>
<dbReference type="Proteomes" id="UP001189122">
    <property type="component" value="Unassembled WGS sequence"/>
</dbReference>
<feature type="signal peptide" evidence="3">
    <location>
        <begin position="1"/>
        <end position="22"/>
    </location>
</feature>
<dbReference type="AlphaFoldDB" id="A0A7I8IJU0"/>